<evidence type="ECO:0000256" key="2">
    <source>
        <dbReference type="PIRSR" id="PIRSR637460-2"/>
    </source>
</evidence>
<feature type="active site" evidence="1">
    <location>
        <position position="288"/>
    </location>
</feature>
<keyword evidence="3" id="KW-0732">Signal</keyword>
<accession>A0A2T0UXL5</accession>
<organism evidence="5 6">
    <name type="scientific">Knoellia remsis</name>
    <dbReference type="NCBI Taxonomy" id="407159"/>
    <lineage>
        <taxon>Bacteria</taxon>
        <taxon>Bacillati</taxon>
        <taxon>Actinomycetota</taxon>
        <taxon>Actinomycetes</taxon>
        <taxon>Micrococcales</taxon>
        <taxon>Intrasporangiaceae</taxon>
        <taxon>Knoellia</taxon>
    </lineage>
</organism>
<dbReference type="Gene3D" id="3.40.50.1110">
    <property type="entry name" value="SGNH hydrolase"/>
    <property type="match status" value="1"/>
</dbReference>
<name>A0A2T0UXL5_9MICO</name>
<feature type="active site" description="Nucleophile" evidence="1">
    <location>
        <position position="62"/>
    </location>
</feature>
<dbReference type="Proteomes" id="UP000237822">
    <property type="component" value="Unassembled WGS sequence"/>
</dbReference>
<proteinExistence type="predicted"/>
<protein>
    <submittedName>
        <fullName evidence="5">GDSL-like lipase/acylhydrolase family protein</fullName>
    </submittedName>
</protein>
<dbReference type="SUPFAM" id="SSF52266">
    <property type="entry name" value="SGNH hydrolase"/>
    <property type="match status" value="1"/>
</dbReference>
<feature type="disulfide bond" evidence="2">
    <location>
        <begin position="219"/>
        <end position="268"/>
    </location>
</feature>
<feature type="signal peptide" evidence="3">
    <location>
        <begin position="1"/>
        <end position="31"/>
    </location>
</feature>
<dbReference type="InterPro" id="IPR036514">
    <property type="entry name" value="SGNH_hydro_sf"/>
</dbReference>
<gene>
    <name evidence="5" type="ORF">BCF74_10424</name>
</gene>
<evidence type="ECO:0000313" key="6">
    <source>
        <dbReference type="Proteomes" id="UP000237822"/>
    </source>
</evidence>
<evidence type="ECO:0000313" key="5">
    <source>
        <dbReference type="EMBL" id="PRY62588.1"/>
    </source>
</evidence>
<keyword evidence="6" id="KW-1185">Reference proteome</keyword>
<feature type="chain" id="PRO_5015550623" evidence="3">
    <location>
        <begin position="32"/>
        <end position="306"/>
    </location>
</feature>
<dbReference type="EMBL" id="PVTI01000004">
    <property type="protein sequence ID" value="PRY62588.1"/>
    <property type="molecule type" value="Genomic_DNA"/>
</dbReference>
<keyword evidence="5" id="KW-0378">Hydrolase</keyword>
<dbReference type="InterPro" id="IPR013830">
    <property type="entry name" value="SGNH_hydro"/>
</dbReference>
<dbReference type="AlphaFoldDB" id="A0A2T0UXL5"/>
<evidence type="ECO:0000259" key="4">
    <source>
        <dbReference type="Pfam" id="PF13472"/>
    </source>
</evidence>
<dbReference type="PANTHER" id="PTHR37981:SF1">
    <property type="entry name" value="SGNH HYDROLASE-TYPE ESTERASE DOMAIN-CONTAINING PROTEIN"/>
    <property type="match status" value="1"/>
</dbReference>
<keyword evidence="2" id="KW-1015">Disulfide bond</keyword>
<evidence type="ECO:0000256" key="3">
    <source>
        <dbReference type="SAM" id="SignalP"/>
    </source>
</evidence>
<feature type="disulfide bond" evidence="2">
    <location>
        <begin position="78"/>
        <end position="103"/>
    </location>
</feature>
<dbReference type="RefSeq" id="WP_106296593.1">
    <property type="nucleotide sequence ID" value="NZ_PVTI01000004.1"/>
</dbReference>
<sequence length="306" mass="32475">MSSSRRTVRTAVAAAWAAALLVAVPGAQSMAATERASAPTQAAPAPDGDAPAYERYVALGDSYTAAPLVPNLDIAGGCYRSTNNYPSLLARELGVTTFVDASCSGADTTDMTQSQLAGVAPQLDNLTPDTDLVTLSIGGNDFNVFGTLVGYCTTLRASDPTGSPCRDEMRSDGQDRLLAAVKETRARIDAVIAEIEERSPDARILVVGYPQIAPRQGTCPDLLPLADGDVSYAVQVNKRLTDALRQAAKSNQVEYVDVWKASQGHDICSGDPWVNGQVTDITRAQNYHPFANEQRAIADLLIDELT</sequence>
<feature type="domain" description="SGNH hydrolase-type esterase" evidence="4">
    <location>
        <begin position="58"/>
        <end position="273"/>
    </location>
</feature>
<evidence type="ECO:0000256" key="1">
    <source>
        <dbReference type="PIRSR" id="PIRSR637460-1"/>
    </source>
</evidence>
<feature type="disulfide bond" evidence="2">
    <location>
        <begin position="152"/>
        <end position="165"/>
    </location>
</feature>
<comment type="caution">
    <text evidence="5">The sequence shown here is derived from an EMBL/GenBank/DDBJ whole genome shotgun (WGS) entry which is preliminary data.</text>
</comment>
<dbReference type="GO" id="GO:0004806">
    <property type="term" value="F:triacylglycerol lipase activity"/>
    <property type="evidence" value="ECO:0007669"/>
    <property type="project" value="TreeGrafter"/>
</dbReference>
<dbReference type="CDD" id="cd01823">
    <property type="entry name" value="SEST_like"/>
    <property type="match status" value="1"/>
</dbReference>
<dbReference type="InterPro" id="IPR037460">
    <property type="entry name" value="SEST-like"/>
</dbReference>
<dbReference type="PANTHER" id="PTHR37981">
    <property type="entry name" value="LIPASE 2"/>
    <property type="match status" value="1"/>
</dbReference>
<dbReference type="GO" id="GO:0019433">
    <property type="term" value="P:triglyceride catabolic process"/>
    <property type="evidence" value="ECO:0007669"/>
    <property type="project" value="TreeGrafter"/>
</dbReference>
<dbReference type="Pfam" id="PF13472">
    <property type="entry name" value="Lipase_GDSL_2"/>
    <property type="match status" value="1"/>
</dbReference>
<reference evidence="5 6" key="1">
    <citation type="submission" date="2018-03" db="EMBL/GenBank/DDBJ databases">
        <title>Genomic Encyclopedia of Archaeal and Bacterial Type Strains, Phase II (KMG-II): from individual species to whole genera.</title>
        <authorList>
            <person name="Goeker M."/>
        </authorList>
    </citation>
    <scope>NUCLEOTIDE SEQUENCE [LARGE SCALE GENOMIC DNA]</scope>
    <source>
        <strain evidence="5 6">ATCC BAA-1496</strain>
    </source>
</reference>
<dbReference type="OrthoDB" id="5503950at2"/>